<accession>A0A290QA73</accession>
<dbReference type="Gene3D" id="3.40.50.2000">
    <property type="entry name" value="Glycogen Phosphorylase B"/>
    <property type="match status" value="1"/>
</dbReference>
<name>A0A290QA73_9BACT</name>
<dbReference type="EMBL" id="CP023344">
    <property type="protein sequence ID" value="ATC64100.1"/>
    <property type="molecule type" value="Genomic_DNA"/>
</dbReference>
<dbReference type="OrthoDB" id="8433393at2"/>
<sequence length="412" mass="44895">MRHVHLMDPQLSGLGGHYHNHDAQLLTELQRRGISASLYGKKKSQVTDCAGVPITPAFTLDIFQEAATDATTWPMENFHAINDAFFAELAAIAPARFSSDDFVYFPNILQNQVHAVSRWLAQLPAANRPAVALMFRYLNHAMDYIQQRQNKDMITLYYRFAVRQLIASHPRTLICADTTELANAYRQMTGAPVTELPNPMDVSALLAAPAAKEPAGRPVIVYQGHTSPLRGFHFLPDIVERCVSLNPRPLFVVQVQNRAAAASTGLTPTLQRLDRMNRGIVELVEGSLSSADYLALMARADIVLLPYTPTFYGAGSSGVFTEAASLGKVVVACEGTVPARQGKEYQLGVVSADKWTPQSMAAAVSQALKTLPALRAQAEAGAPRFREENCARAFWERLLAAAATLPAPVIAG</sequence>
<protein>
    <recommendedName>
        <fullName evidence="3">Glycosyl transferase family 1 domain-containing protein</fullName>
    </recommendedName>
</protein>
<proteinExistence type="predicted"/>
<reference evidence="1 2" key="1">
    <citation type="submission" date="2017-09" db="EMBL/GenBank/DDBJ databases">
        <title>Complete genome sequence of Verrucomicrobial strain HZ-65, isolated from freshwater.</title>
        <authorList>
            <person name="Choi A."/>
        </authorList>
    </citation>
    <scope>NUCLEOTIDE SEQUENCE [LARGE SCALE GENOMIC DNA]</scope>
    <source>
        <strain evidence="1 2">HZ-65</strain>
    </source>
</reference>
<dbReference type="KEGG" id="vbh:CMV30_09120"/>
<evidence type="ECO:0000313" key="1">
    <source>
        <dbReference type="EMBL" id="ATC64100.1"/>
    </source>
</evidence>
<evidence type="ECO:0000313" key="2">
    <source>
        <dbReference type="Proteomes" id="UP000217265"/>
    </source>
</evidence>
<dbReference type="SUPFAM" id="SSF53756">
    <property type="entry name" value="UDP-Glycosyltransferase/glycogen phosphorylase"/>
    <property type="match status" value="1"/>
</dbReference>
<organism evidence="1 2">
    <name type="scientific">Nibricoccus aquaticus</name>
    <dbReference type="NCBI Taxonomy" id="2576891"/>
    <lineage>
        <taxon>Bacteria</taxon>
        <taxon>Pseudomonadati</taxon>
        <taxon>Verrucomicrobiota</taxon>
        <taxon>Opitutia</taxon>
        <taxon>Opitutales</taxon>
        <taxon>Opitutaceae</taxon>
        <taxon>Nibricoccus</taxon>
    </lineage>
</organism>
<gene>
    <name evidence="1" type="ORF">CMV30_09120</name>
</gene>
<dbReference type="RefSeq" id="WP_096055732.1">
    <property type="nucleotide sequence ID" value="NZ_CP023344.1"/>
</dbReference>
<keyword evidence="2" id="KW-1185">Reference proteome</keyword>
<dbReference type="AlphaFoldDB" id="A0A290QA73"/>
<evidence type="ECO:0008006" key="3">
    <source>
        <dbReference type="Google" id="ProtNLM"/>
    </source>
</evidence>
<dbReference type="Proteomes" id="UP000217265">
    <property type="component" value="Chromosome"/>
</dbReference>